<dbReference type="AlphaFoldDB" id="A0ABC9H0G3"/>
<name>A0ABC9H0G3_9POAL</name>
<feature type="domain" description="DUF6598" evidence="1">
    <location>
        <begin position="159"/>
        <end position="380"/>
    </location>
</feature>
<reference evidence="2 3" key="1">
    <citation type="submission" date="2024-10" db="EMBL/GenBank/DDBJ databases">
        <authorList>
            <person name="Ryan C."/>
        </authorList>
    </citation>
    <scope>NUCLEOTIDE SEQUENCE [LARGE SCALE GENOMIC DNA]</scope>
</reference>
<comment type="caution">
    <text evidence="2">The sequence shown here is derived from an EMBL/GenBank/DDBJ whole genome shotgun (WGS) entry which is preliminary data.</text>
</comment>
<dbReference type="Proteomes" id="UP001497457">
    <property type="component" value="Unassembled WGS sequence"/>
</dbReference>
<dbReference type="Pfam" id="PF20241">
    <property type="entry name" value="DUF6598"/>
    <property type="match status" value="1"/>
</dbReference>
<accession>A0ABC9H0G3</accession>
<organism evidence="2 3">
    <name type="scientific">Urochloa decumbens</name>
    <dbReference type="NCBI Taxonomy" id="240449"/>
    <lineage>
        <taxon>Eukaryota</taxon>
        <taxon>Viridiplantae</taxon>
        <taxon>Streptophyta</taxon>
        <taxon>Embryophyta</taxon>
        <taxon>Tracheophyta</taxon>
        <taxon>Spermatophyta</taxon>
        <taxon>Magnoliopsida</taxon>
        <taxon>Liliopsida</taxon>
        <taxon>Poales</taxon>
        <taxon>Poaceae</taxon>
        <taxon>PACMAD clade</taxon>
        <taxon>Panicoideae</taxon>
        <taxon>Panicodae</taxon>
        <taxon>Paniceae</taxon>
        <taxon>Melinidinae</taxon>
        <taxon>Urochloa</taxon>
    </lineage>
</organism>
<gene>
    <name evidence="2" type="ORF">URODEC1_LOCUS121595</name>
</gene>
<evidence type="ECO:0000313" key="2">
    <source>
        <dbReference type="EMBL" id="CAM0148259.1"/>
    </source>
</evidence>
<evidence type="ECO:0000259" key="1">
    <source>
        <dbReference type="Pfam" id="PF20241"/>
    </source>
</evidence>
<dbReference type="PANTHER" id="PTHR33065">
    <property type="entry name" value="OS07G0486400 PROTEIN"/>
    <property type="match status" value="1"/>
</dbReference>
<protein>
    <recommendedName>
        <fullName evidence="1">DUF6598 domain-containing protein</fullName>
    </recommendedName>
</protein>
<dbReference type="PANTHER" id="PTHR33065:SF145">
    <property type="entry name" value="OS05G0506400 PROTEIN"/>
    <property type="match status" value="1"/>
</dbReference>
<dbReference type="EMBL" id="CAXIPR030001268">
    <property type="protein sequence ID" value="CAM0148259.1"/>
    <property type="molecule type" value="Genomic_DNA"/>
</dbReference>
<sequence>MEPDGAKRSWNDLDFAELRRILPVVRLPASLANVPWPPFLAIKSEEEKGWEAILGTPPYNWRNAEFTASNRAILEHLMEEDAECQRYNDDCYRKTEEVNAKLDDKDIYDHVDVWPRSSTPSCFYFWYKSYQMSNTSPTPLRSKRFTQPCEYDYRATPIIQFFSLHFAGNFPRGESMSVYGFLAIRDDVDYLRNYVFCRSREDAHVMRPDSPDLPLISPVRGMSSSAPVIFEYSIKFVNNDKDSSDEDGEIIDGCFRYVPGNPYHNQQVKPRIYGPLGPVDMQFMYISTGVEATIDVKVKWAAKGYHLKAVTAFTSQQRNAILLYDRPASSLVTSNDVSSPWVAVASSVVAVELGSELKLAVDVSVEGNPAREQHRHEHNKDAKQAVKLMNFLSRHRSTEVLKGQLL</sequence>
<keyword evidence="3" id="KW-1185">Reference proteome</keyword>
<dbReference type="InterPro" id="IPR046533">
    <property type="entry name" value="DUF6598"/>
</dbReference>
<evidence type="ECO:0000313" key="3">
    <source>
        <dbReference type="Proteomes" id="UP001497457"/>
    </source>
</evidence>
<proteinExistence type="predicted"/>